<sequence>MKSILLHGFALASLLLATGCSDKGSAPTDTTTSTTTAQPASTDVHGPAVEPKAAQYTCPMHPDVVSDHPGKCPKCGMALVKKS</sequence>
<reference evidence="4 5" key="1">
    <citation type="submission" date="2021-03" db="EMBL/GenBank/DDBJ databases">
        <authorList>
            <person name="Kim M.K."/>
        </authorList>
    </citation>
    <scope>NUCLEOTIDE SEQUENCE [LARGE SCALE GENOMIC DNA]</scope>
    <source>
        <strain evidence="4 5">BT507</strain>
    </source>
</reference>
<accession>A0ABS3TFE7</accession>
<feature type="domain" description="Heavy metal binding" evidence="3">
    <location>
        <begin position="56"/>
        <end position="82"/>
    </location>
</feature>
<dbReference type="Proteomes" id="UP000670527">
    <property type="component" value="Unassembled WGS sequence"/>
</dbReference>
<dbReference type="EMBL" id="JAGETX010000009">
    <property type="protein sequence ID" value="MBO3272093.1"/>
    <property type="molecule type" value="Genomic_DNA"/>
</dbReference>
<proteinExistence type="predicted"/>
<feature type="compositionally biased region" description="Low complexity" evidence="1">
    <location>
        <begin position="25"/>
        <end position="43"/>
    </location>
</feature>
<dbReference type="RefSeq" id="WP_208308445.1">
    <property type="nucleotide sequence ID" value="NZ_JAGETX010000009.1"/>
</dbReference>
<dbReference type="InterPro" id="IPR045800">
    <property type="entry name" value="HMBD"/>
</dbReference>
<evidence type="ECO:0000256" key="2">
    <source>
        <dbReference type="SAM" id="SignalP"/>
    </source>
</evidence>
<feature type="region of interest" description="Disordered" evidence="1">
    <location>
        <begin position="22"/>
        <end position="47"/>
    </location>
</feature>
<evidence type="ECO:0000313" key="4">
    <source>
        <dbReference type="EMBL" id="MBO3272093.1"/>
    </source>
</evidence>
<evidence type="ECO:0000256" key="1">
    <source>
        <dbReference type="SAM" id="MobiDB-lite"/>
    </source>
</evidence>
<name>A0ABS3TFE7_9BACT</name>
<evidence type="ECO:0000313" key="5">
    <source>
        <dbReference type="Proteomes" id="UP000670527"/>
    </source>
</evidence>
<evidence type="ECO:0000259" key="3">
    <source>
        <dbReference type="Pfam" id="PF19335"/>
    </source>
</evidence>
<feature type="chain" id="PRO_5045559226" description="Heavy metal binding domain-containing protein" evidence="2">
    <location>
        <begin position="18"/>
        <end position="83"/>
    </location>
</feature>
<comment type="caution">
    <text evidence="4">The sequence shown here is derived from an EMBL/GenBank/DDBJ whole genome shotgun (WGS) entry which is preliminary data.</text>
</comment>
<protein>
    <recommendedName>
        <fullName evidence="3">Heavy metal binding domain-containing protein</fullName>
    </recommendedName>
</protein>
<organism evidence="4 5">
    <name type="scientific">Hymenobacter defluvii</name>
    <dbReference type="NCBI Taxonomy" id="2054411"/>
    <lineage>
        <taxon>Bacteria</taxon>
        <taxon>Pseudomonadati</taxon>
        <taxon>Bacteroidota</taxon>
        <taxon>Cytophagia</taxon>
        <taxon>Cytophagales</taxon>
        <taxon>Hymenobacteraceae</taxon>
        <taxon>Hymenobacter</taxon>
    </lineage>
</organism>
<feature type="signal peptide" evidence="2">
    <location>
        <begin position="1"/>
        <end position="17"/>
    </location>
</feature>
<dbReference type="PROSITE" id="PS51257">
    <property type="entry name" value="PROKAR_LIPOPROTEIN"/>
    <property type="match status" value="1"/>
</dbReference>
<keyword evidence="2" id="KW-0732">Signal</keyword>
<keyword evidence="5" id="KW-1185">Reference proteome</keyword>
<gene>
    <name evidence="4" type="ORF">J4D97_15640</name>
</gene>
<dbReference type="Pfam" id="PF19335">
    <property type="entry name" value="HMBD"/>
    <property type="match status" value="1"/>
</dbReference>